<dbReference type="PANTHER" id="PTHR21621:SF0">
    <property type="entry name" value="BETA-CITRYLGLUTAMATE SYNTHASE B-RELATED"/>
    <property type="match status" value="1"/>
</dbReference>
<keyword evidence="5" id="KW-1185">Reference proteome</keyword>
<protein>
    <submittedName>
        <fullName evidence="4">ATP-dependent carboxylate-amine ligase</fullName>
    </submittedName>
</protein>
<dbReference type="PANTHER" id="PTHR21621">
    <property type="entry name" value="RIBOSOMAL PROTEIN S6 MODIFICATION PROTEIN"/>
    <property type="match status" value="1"/>
</dbReference>
<evidence type="ECO:0000256" key="2">
    <source>
        <dbReference type="PROSITE-ProRule" id="PRU00409"/>
    </source>
</evidence>
<organism evidence="4 5">
    <name type="scientific">Stappia taiwanensis</name>
    <dbReference type="NCBI Taxonomy" id="992267"/>
    <lineage>
        <taxon>Bacteria</taxon>
        <taxon>Pseudomonadati</taxon>
        <taxon>Pseudomonadota</taxon>
        <taxon>Alphaproteobacteria</taxon>
        <taxon>Hyphomicrobiales</taxon>
        <taxon>Stappiaceae</taxon>
        <taxon>Stappia</taxon>
    </lineage>
</organism>
<dbReference type="GO" id="GO:0009432">
    <property type="term" value="P:SOS response"/>
    <property type="evidence" value="ECO:0007669"/>
    <property type="project" value="TreeGrafter"/>
</dbReference>
<comment type="caution">
    <text evidence="4">The sequence shown here is derived from an EMBL/GenBank/DDBJ whole genome shotgun (WGS) entry which is preliminary data.</text>
</comment>
<dbReference type="SUPFAM" id="SSF56059">
    <property type="entry name" value="Glutathione synthetase ATP-binding domain-like"/>
    <property type="match status" value="1"/>
</dbReference>
<evidence type="ECO:0000313" key="4">
    <source>
        <dbReference type="EMBL" id="MBA4612937.1"/>
    </source>
</evidence>
<evidence type="ECO:0000313" key="5">
    <source>
        <dbReference type="Proteomes" id="UP000559404"/>
    </source>
</evidence>
<evidence type="ECO:0000259" key="3">
    <source>
        <dbReference type="PROSITE" id="PS50975"/>
    </source>
</evidence>
<dbReference type="GO" id="GO:0018169">
    <property type="term" value="F:ribosomal S6-glutamic acid ligase activity"/>
    <property type="evidence" value="ECO:0007669"/>
    <property type="project" value="TreeGrafter"/>
</dbReference>
<dbReference type="InterPro" id="IPR013651">
    <property type="entry name" value="ATP-grasp_RimK-type"/>
</dbReference>
<dbReference type="InterPro" id="IPR011095">
    <property type="entry name" value="Dala_Dala_lig_C"/>
</dbReference>
<dbReference type="Gene3D" id="3.30.470.20">
    <property type="entry name" value="ATP-grasp fold, B domain"/>
    <property type="match status" value="2"/>
</dbReference>
<dbReference type="Gene3D" id="3.30.1490.20">
    <property type="entry name" value="ATP-grasp fold, A domain"/>
    <property type="match status" value="1"/>
</dbReference>
<feature type="domain" description="ATP-grasp" evidence="3">
    <location>
        <begin position="76"/>
        <end position="338"/>
    </location>
</feature>
<dbReference type="InterPro" id="IPR013815">
    <property type="entry name" value="ATP_grasp_subdomain_1"/>
</dbReference>
<dbReference type="GO" id="GO:0005524">
    <property type="term" value="F:ATP binding"/>
    <property type="evidence" value="ECO:0007669"/>
    <property type="project" value="UniProtKB-UniRule"/>
</dbReference>
<dbReference type="Pfam" id="PF08443">
    <property type="entry name" value="RimK"/>
    <property type="match status" value="1"/>
</dbReference>
<evidence type="ECO:0000256" key="1">
    <source>
        <dbReference type="ARBA" id="ARBA00022598"/>
    </source>
</evidence>
<sequence>MTAPAPSPGAVRPPLWVAILERLCTAHGAVLTVEPEYGYAGSITGADGRRHMFKGTNFDINGAGAAALAKDKDYAARFLAAEGLAVPQALLVHAPRRTAALGLKNPQVAARLAGVPQARAFAAACGYPLFVKPNEGSEGDGVVKVGEERALVAALGDLFEVHDRVLVQKAVVGEDFRLVVLDGAVLAAFHRTPFTVTGDGIRSLRALAGAAIAGFAEGGHGARIAPEDPRISAHLAAHSLHLDMVPGAGERIALLPNANLSTGGGAVEVTEALAPGIAETAVRAAAALGLRFAGVDLLVEGPSAVVLEVNAAPGLSYAHRLGGAAAETVERIYARLLQAILAG</sequence>
<dbReference type="GO" id="GO:0008716">
    <property type="term" value="F:D-alanine-D-alanine ligase activity"/>
    <property type="evidence" value="ECO:0007669"/>
    <property type="project" value="InterPro"/>
</dbReference>
<name>A0A838XT71_9HYPH</name>
<reference evidence="4 5" key="1">
    <citation type="submission" date="2020-07" db="EMBL/GenBank/DDBJ databases">
        <authorList>
            <person name="Li M."/>
        </authorList>
    </citation>
    <scope>NUCLEOTIDE SEQUENCE [LARGE SCALE GENOMIC DNA]</scope>
    <source>
        <strain evidence="4 5">DSM 23284</strain>
    </source>
</reference>
<dbReference type="EMBL" id="JACEON010000014">
    <property type="protein sequence ID" value="MBA4612937.1"/>
    <property type="molecule type" value="Genomic_DNA"/>
</dbReference>
<dbReference type="AlphaFoldDB" id="A0A838XT71"/>
<keyword evidence="2" id="KW-0067">ATP-binding</keyword>
<gene>
    <name evidence="4" type="ORF">H1W37_14840</name>
</gene>
<keyword evidence="1 4" id="KW-0436">Ligase</keyword>
<dbReference type="Proteomes" id="UP000559404">
    <property type="component" value="Unassembled WGS sequence"/>
</dbReference>
<dbReference type="PROSITE" id="PS50975">
    <property type="entry name" value="ATP_GRASP"/>
    <property type="match status" value="1"/>
</dbReference>
<reference evidence="4 5" key="2">
    <citation type="submission" date="2020-08" db="EMBL/GenBank/DDBJ databases">
        <title>Stappia taiwanensis sp. nov., isolated from a coastal thermal spring.</title>
        <authorList>
            <person name="Kampfer P."/>
        </authorList>
    </citation>
    <scope>NUCLEOTIDE SEQUENCE [LARGE SCALE GENOMIC DNA]</scope>
    <source>
        <strain evidence="4 5">DSM 23284</strain>
    </source>
</reference>
<keyword evidence="2" id="KW-0547">Nucleotide-binding</keyword>
<dbReference type="Pfam" id="PF07478">
    <property type="entry name" value="Dala_Dala_lig_C"/>
    <property type="match status" value="1"/>
</dbReference>
<dbReference type="InterPro" id="IPR011761">
    <property type="entry name" value="ATP-grasp"/>
</dbReference>
<dbReference type="GO" id="GO:0005737">
    <property type="term" value="C:cytoplasm"/>
    <property type="evidence" value="ECO:0007669"/>
    <property type="project" value="TreeGrafter"/>
</dbReference>
<dbReference type="GO" id="GO:0046872">
    <property type="term" value="F:metal ion binding"/>
    <property type="evidence" value="ECO:0007669"/>
    <property type="project" value="InterPro"/>
</dbReference>
<proteinExistence type="predicted"/>
<accession>A0A838XT71</accession>